<accession>A0A9D4JUD2</accession>
<reference evidence="1" key="2">
    <citation type="submission" date="2020-11" db="EMBL/GenBank/DDBJ databases">
        <authorList>
            <person name="McCartney M.A."/>
            <person name="Auch B."/>
            <person name="Kono T."/>
            <person name="Mallez S."/>
            <person name="Becker A."/>
            <person name="Gohl D.M."/>
            <person name="Silverstein K.A.T."/>
            <person name="Koren S."/>
            <person name="Bechman K.B."/>
            <person name="Herman A."/>
            <person name="Abrahante J.E."/>
            <person name="Garbe J."/>
        </authorList>
    </citation>
    <scope>NUCLEOTIDE SEQUENCE</scope>
    <source>
        <strain evidence="1">Duluth1</strain>
        <tissue evidence="1">Whole animal</tissue>
    </source>
</reference>
<proteinExistence type="predicted"/>
<organism evidence="1 2">
    <name type="scientific">Dreissena polymorpha</name>
    <name type="common">Zebra mussel</name>
    <name type="synonym">Mytilus polymorpha</name>
    <dbReference type="NCBI Taxonomy" id="45954"/>
    <lineage>
        <taxon>Eukaryota</taxon>
        <taxon>Metazoa</taxon>
        <taxon>Spiralia</taxon>
        <taxon>Lophotrochozoa</taxon>
        <taxon>Mollusca</taxon>
        <taxon>Bivalvia</taxon>
        <taxon>Autobranchia</taxon>
        <taxon>Heteroconchia</taxon>
        <taxon>Euheterodonta</taxon>
        <taxon>Imparidentia</taxon>
        <taxon>Neoheterodontei</taxon>
        <taxon>Myida</taxon>
        <taxon>Dreissenoidea</taxon>
        <taxon>Dreissenidae</taxon>
        <taxon>Dreissena</taxon>
    </lineage>
</organism>
<sequence length="883" mass="100971">LSSGNHLTDMCKAIYPLFFEEGHKNVLTKFNKDWTINVTFRVVTRFYYYHKMKNDPPPSGHVFNSLQPKKVLTKFQEDWTVNVLSKVHIIKNAPPPGGHVFQPTDFFLDFIPGDIIETTILTKFHEDRTMNVASRVLTRKIDLLPGGHRTINLASRVHNCKAILEKFTTTWRPCFIATATIFKLVHDIIKTNLLTKFHDDRTINVASRVKNAPPPRGHVFQPIRTIFKINGNNVASVNRANVDASQRTTKAITKAHHEHIAQNISRINLLTKFHKDRKINVASRVLTRKNAPPPCSHVFQPTGIIFELIQDIIGMNLLTKFHEDRTVNVVSRINLVTKFHEDWTINVASRVNKSSTKTIFQLIQDIIGTNLLTMFHDDRKINVTSRVLTKKIAQPPWWPYIIGMNLLIEFHEDRTINVASRVKNAPPLGGHVFQANVTIFKLVQDITKTNLLTKFHQDLTIHVASRVKNTPPPGGHVFQPTGINFELVQDIIGIKLLTKFHEDWTINVASRVKNAPPLGSHFHEDRKINVASRVLTRKNAPPPGGHVFQPTDINFELDRTINVASRVKNAPLFGSHVYQANVTIFELANVDIARRTTDKRRSQKLTMSTLCNKQTKTIFKLIQDIIGTNLLTKFHDDRKKMKNARPHRGHFHVDRTTNVASRVKNAPPLGIHVFQANKTIFELIQDINKTNFLTIFHEDWTINVASRVLTRHVFKPTGIIFELVQDIIGINLLTKINTNWTINVASRVHIWKNAPPLDSHVFQAKVTIFKLIQDIIGTNLLSKFHEYRQINVASRVITRKTAPPPGGHFFQPTGIIFELFQNIIEMNLLTKFHEDQTINVASRVLTRFYYSHIRKNAPPLGSHVFQANVTIFELIQDIIETNF</sequence>
<dbReference type="EMBL" id="JAIWYP010000005">
    <property type="protein sequence ID" value="KAH3820878.1"/>
    <property type="molecule type" value="Genomic_DNA"/>
</dbReference>
<protein>
    <submittedName>
        <fullName evidence="1">Uncharacterized protein</fullName>
    </submittedName>
</protein>
<evidence type="ECO:0000313" key="1">
    <source>
        <dbReference type="EMBL" id="KAH3820878.1"/>
    </source>
</evidence>
<reference evidence="1" key="1">
    <citation type="journal article" date="2019" name="bioRxiv">
        <title>The Genome of the Zebra Mussel, Dreissena polymorpha: A Resource for Invasive Species Research.</title>
        <authorList>
            <person name="McCartney M.A."/>
            <person name="Auch B."/>
            <person name="Kono T."/>
            <person name="Mallez S."/>
            <person name="Zhang Y."/>
            <person name="Obille A."/>
            <person name="Becker A."/>
            <person name="Abrahante J.E."/>
            <person name="Garbe J."/>
            <person name="Badalamenti J.P."/>
            <person name="Herman A."/>
            <person name="Mangelson H."/>
            <person name="Liachko I."/>
            <person name="Sullivan S."/>
            <person name="Sone E.D."/>
            <person name="Koren S."/>
            <person name="Silverstein K.A.T."/>
            <person name="Beckman K.B."/>
            <person name="Gohl D.M."/>
        </authorList>
    </citation>
    <scope>NUCLEOTIDE SEQUENCE</scope>
    <source>
        <strain evidence="1">Duluth1</strain>
        <tissue evidence="1">Whole animal</tissue>
    </source>
</reference>
<gene>
    <name evidence="1" type="ORF">DPMN_122627</name>
</gene>
<keyword evidence="2" id="KW-1185">Reference proteome</keyword>
<name>A0A9D4JUD2_DREPO</name>
<dbReference type="Proteomes" id="UP000828390">
    <property type="component" value="Unassembled WGS sequence"/>
</dbReference>
<dbReference type="AlphaFoldDB" id="A0A9D4JUD2"/>
<evidence type="ECO:0000313" key="2">
    <source>
        <dbReference type="Proteomes" id="UP000828390"/>
    </source>
</evidence>
<comment type="caution">
    <text evidence="1">The sequence shown here is derived from an EMBL/GenBank/DDBJ whole genome shotgun (WGS) entry which is preliminary data.</text>
</comment>
<feature type="non-terminal residue" evidence="1">
    <location>
        <position position="1"/>
    </location>
</feature>